<evidence type="ECO:0000259" key="1">
    <source>
        <dbReference type="Pfam" id="PF01927"/>
    </source>
</evidence>
<protein>
    <recommendedName>
        <fullName evidence="1">Mut7-C RNAse domain-containing protein</fullName>
    </recommendedName>
</protein>
<accession>A0A916LIA0</accession>
<organism evidence="2 3">
    <name type="scientific">Kryptobacter tengchongensis</name>
    <dbReference type="NCBI Taxonomy" id="1643429"/>
    <lineage>
        <taxon>Bacteria</taxon>
        <taxon>Pseudomonadati</taxon>
        <taxon>Candidatus Kryptoniota</taxon>
        <taxon>Candidatus Kryptobacter</taxon>
    </lineage>
</organism>
<dbReference type="Pfam" id="PF01927">
    <property type="entry name" value="Mut7-C"/>
    <property type="match status" value="1"/>
</dbReference>
<feature type="domain" description="Mut7-C RNAse" evidence="1">
    <location>
        <begin position="1"/>
        <end position="143"/>
    </location>
</feature>
<dbReference type="Proteomes" id="UP000243105">
    <property type="component" value="Unassembled WGS sequence"/>
</dbReference>
<dbReference type="AlphaFoldDB" id="A0A916LIA0"/>
<comment type="caution">
    <text evidence="2">The sequence shown here is derived from an EMBL/GenBank/DDBJ whole genome shotgun (WGS) entry which is preliminary data.</text>
</comment>
<sequence>MKFVADVMLGKLARWLRLIGYDTVYNPKLSTKELIKIANEENRIFITRSKRVAEELGAKNFYIVKAEKFKEQLSEIIKNLNLDTEANLFSRCSICNTEIIEIEKSSVIDLIPEETAKSFDEFYKCPKCGKIYWGGSHTIRIIKLLNEIKNE</sequence>
<dbReference type="PANTHER" id="PTHR39081:SF1">
    <property type="entry name" value="MUT7-C RNASE DOMAIN-CONTAINING PROTEIN"/>
    <property type="match status" value="1"/>
</dbReference>
<reference evidence="2 3" key="1">
    <citation type="submission" date="2015-11" db="EMBL/GenBank/DDBJ databases">
        <authorList>
            <person name="Varghese N."/>
        </authorList>
    </citation>
    <scope>NUCLEOTIDE SEQUENCE [LARGE SCALE GENOMIC DNA]</scope>
    <source>
        <strain evidence="2 3">JGI-25</strain>
    </source>
</reference>
<proteinExistence type="predicted"/>
<evidence type="ECO:0000313" key="3">
    <source>
        <dbReference type="Proteomes" id="UP000243105"/>
    </source>
</evidence>
<dbReference type="RefSeq" id="WP_072211706.1">
    <property type="nucleotide sequence ID" value="NZ_CZVV01000003.1"/>
</dbReference>
<dbReference type="EMBL" id="CZVV01000003">
    <property type="protein sequence ID" value="CUS96376.1"/>
    <property type="molecule type" value="Genomic_DNA"/>
</dbReference>
<gene>
    <name evidence="2" type="ORF">JGI25_00095</name>
</gene>
<dbReference type="InterPro" id="IPR002782">
    <property type="entry name" value="Mut7-C_RNAse_dom"/>
</dbReference>
<name>A0A916LIA0_KRYT1</name>
<dbReference type="PANTHER" id="PTHR39081">
    <property type="entry name" value="MUT7-C DOMAIN-CONTAINING PROTEIN"/>
    <property type="match status" value="1"/>
</dbReference>
<evidence type="ECO:0000313" key="2">
    <source>
        <dbReference type="EMBL" id="CUS96376.1"/>
    </source>
</evidence>